<name>A0ABU3QB76_9SPHN</name>
<dbReference type="GO" id="GO:0008168">
    <property type="term" value="F:methyltransferase activity"/>
    <property type="evidence" value="ECO:0007669"/>
    <property type="project" value="UniProtKB-KW"/>
</dbReference>
<dbReference type="RefSeq" id="WP_315728021.1">
    <property type="nucleotide sequence ID" value="NZ_JAVUPU010000010.1"/>
</dbReference>
<comment type="caution">
    <text evidence="2">The sequence shown here is derived from an EMBL/GenBank/DDBJ whole genome shotgun (WGS) entry which is preliminary data.</text>
</comment>
<evidence type="ECO:0000259" key="1">
    <source>
        <dbReference type="Pfam" id="PF13649"/>
    </source>
</evidence>
<keyword evidence="2" id="KW-0808">Transferase</keyword>
<dbReference type="PANTHER" id="PTHR43591:SF24">
    <property type="entry name" value="2-METHOXY-6-POLYPRENYL-1,4-BENZOQUINOL METHYLASE, MITOCHONDRIAL"/>
    <property type="match status" value="1"/>
</dbReference>
<dbReference type="SUPFAM" id="SSF53335">
    <property type="entry name" value="S-adenosyl-L-methionine-dependent methyltransferases"/>
    <property type="match status" value="1"/>
</dbReference>
<evidence type="ECO:0000313" key="2">
    <source>
        <dbReference type="EMBL" id="MDT9600654.1"/>
    </source>
</evidence>
<proteinExistence type="predicted"/>
<evidence type="ECO:0000313" key="3">
    <source>
        <dbReference type="Proteomes" id="UP001259572"/>
    </source>
</evidence>
<dbReference type="EMBL" id="JAVUPU010000010">
    <property type="protein sequence ID" value="MDT9600654.1"/>
    <property type="molecule type" value="Genomic_DNA"/>
</dbReference>
<accession>A0ABU3QB76</accession>
<dbReference type="InterPro" id="IPR041698">
    <property type="entry name" value="Methyltransf_25"/>
</dbReference>
<keyword evidence="2" id="KW-0489">Methyltransferase</keyword>
<dbReference type="Gene3D" id="3.40.50.150">
    <property type="entry name" value="Vaccinia Virus protein VP39"/>
    <property type="match status" value="1"/>
</dbReference>
<organism evidence="2 3">
    <name type="scientific">Sphingosinicella rhizophila</name>
    <dbReference type="NCBI Taxonomy" id="3050082"/>
    <lineage>
        <taxon>Bacteria</taxon>
        <taxon>Pseudomonadati</taxon>
        <taxon>Pseudomonadota</taxon>
        <taxon>Alphaproteobacteria</taxon>
        <taxon>Sphingomonadales</taxon>
        <taxon>Sphingosinicellaceae</taxon>
        <taxon>Sphingosinicella</taxon>
    </lineage>
</organism>
<protein>
    <submittedName>
        <fullName evidence="2">Methyltransferase domain-containing protein</fullName>
    </submittedName>
</protein>
<keyword evidence="3" id="KW-1185">Reference proteome</keyword>
<dbReference type="PANTHER" id="PTHR43591">
    <property type="entry name" value="METHYLTRANSFERASE"/>
    <property type="match status" value="1"/>
</dbReference>
<dbReference type="GO" id="GO:0032259">
    <property type="term" value="P:methylation"/>
    <property type="evidence" value="ECO:0007669"/>
    <property type="project" value="UniProtKB-KW"/>
</dbReference>
<reference evidence="2 3" key="1">
    <citation type="submission" date="2023-05" db="EMBL/GenBank/DDBJ databases">
        <authorList>
            <person name="Guo Y."/>
        </authorList>
    </citation>
    <scope>NUCLEOTIDE SEQUENCE [LARGE SCALE GENOMIC DNA]</scope>
    <source>
        <strain evidence="2 3">GR2756</strain>
    </source>
</reference>
<sequence>MTKAAETHQHADMSDPARWEQMIAFYEEQAHPFTSMFAEDALAPHDIGPATRLLDVATGMGAAAFAAARRGARVTAIDFAAGMVDRVHAAGLANVEALQMDGQALDLPDATFDISVSIFGAVLFPDWHAGLSEMARVTRPGGTAIVATWRNPNGAGTNLLLWEVRQRLFPDLPPPPRIGGLSELCEPDRLAAAMVEAGFVAPKVRAATHDFQLKLATLDDADRLLSLIPAWADMDSDARDLMLGEMMRRAGEARVGDHMPIPSTALIATARKV</sequence>
<dbReference type="InterPro" id="IPR029063">
    <property type="entry name" value="SAM-dependent_MTases_sf"/>
</dbReference>
<dbReference type="Pfam" id="PF13649">
    <property type="entry name" value="Methyltransf_25"/>
    <property type="match status" value="1"/>
</dbReference>
<feature type="domain" description="Methyltransferase" evidence="1">
    <location>
        <begin position="54"/>
        <end position="142"/>
    </location>
</feature>
<gene>
    <name evidence="2" type="ORF">RQX22_16960</name>
</gene>
<dbReference type="Proteomes" id="UP001259572">
    <property type="component" value="Unassembled WGS sequence"/>
</dbReference>